<protein>
    <recommendedName>
        <fullName evidence="4">ABC transporter domain-containing protein</fullName>
    </recommendedName>
</protein>
<dbReference type="GO" id="GO:0016887">
    <property type="term" value="F:ATP hydrolysis activity"/>
    <property type="evidence" value="ECO:0007669"/>
    <property type="project" value="InterPro"/>
</dbReference>
<comment type="caution">
    <text evidence="5">The sequence shown here is derived from an EMBL/GenBank/DDBJ whole genome shotgun (WGS) entry which is preliminary data.</text>
</comment>
<evidence type="ECO:0000313" key="6">
    <source>
        <dbReference type="Proteomes" id="UP000075683"/>
    </source>
</evidence>
<evidence type="ECO:0000313" key="5">
    <source>
        <dbReference type="EMBL" id="KYD16137.1"/>
    </source>
</evidence>
<dbReference type="PANTHER" id="PTHR43423:SF1">
    <property type="entry name" value="ABC TRANSPORTER I FAMILY MEMBER 17"/>
    <property type="match status" value="1"/>
</dbReference>
<dbReference type="GO" id="GO:0005524">
    <property type="term" value="F:ATP binding"/>
    <property type="evidence" value="ECO:0007669"/>
    <property type="project" value="UniProtKB-KW"/>
</dbReference>
<dbReference type="PROSITE" id="PS00211">
    <property type="entry name" value="ABC_TRANSPORTER_1"/>
    <property type="match status" value="1"/>
</dbReference>
<dbReference type="InterPro" id="IPR005670">
    <property type="entry name" value="PstB-like"/>
</dbReference>
<feature type="domain" description="ABC transporter" evidence="4">
    <location>
        <begin position="10"/>
        <end position="240"/>
    </location>
</feature>
<dbReference type="SUPFAM" id="SSF52540">
    <property type="entry name" value="P-loop containing nucleoside triphosphate hydrolases"/>
    <property type="match status" value="1"/>
</dbReference>
<dbReference type="EMBL" id="LQYT01000065">
    <property type="protein sequence ID" value="KYD16137.1"/>
    <property type="molecule type" value="Genomic_DNA"/>
</dbReference>
<proteinExistence type="predicted"/>
<dbReference type="CDD" id="cd03260">
    <property type="entry name" value="ABC_PstB_phosphate_transporter"/>
    <property type="match status" value="1"/>
</dbReference>
<gene>
    <name evidence="5" type="ORF">B4135_2646</name>
</gene>
<dbReference type="InterPro" id="IPR003439">
    <property type="entry name" value="ABC_transporter-like_ATP-bd"/>
</dbReference>
<dbReference type="RefSeq" id="WP_082798537.1">
    <property type="nucleotide sequence ID" value="NZ_LQYT01000065.1"/>
</dbReference>
<dbReference type="InterPro" id="IPR017871">
    <property type="entry name" value="ABC_transporter-like_CS"/>
</dbReference>
<keyword evidence="3" id="KW-0067">ATP-binding</keyword>
<dbReference type="OrthoDB" id="9785080at2"/>
<dbReference type="AlphaFoldDB" id="A0A150LV60"/>
<dbReference type="PROSITE" id="PS50893">
    <property type="entry name" value="ABC_TRANSPORTER_2"/>
    <property type="match status" value="1"/>
</dbReference>
<dbReference type="InterPro" id="IPR003593">
    <property type="entry name" value="AAA+_ATPase"/>
</dbReference>
<dbReference type="Pfam" id="PF00005">
    <property type="entry name" value="ABC_tran"/>
    <property type="match status" value="1"/>
</dbReference>
<evidence type="ECO:0000259" key="4">
    <source>
        <dbReference type="PROSITE" id="PS50893"/>
    </source>
</evidence>
<evidence type="ECO:0000256" key="2">
    <source>
        <dbReference type="ARBA" id="ARBA00022741"/>
    </source>
</evidence>
<reference evidence="5 6" key="1">
    <citation type="submission" date="2016-01" db="EMBL/GenBank/DDBJ databases">
        <title>Draft Genome Sequences of Seven Thermophilic Sporeformers Isolated from Foods.</title>
        <authorList>
            <person name="Berendsen E.M."/>
            <person name="Wells-Bennik M.H."/>
            <person name="Krawcyk A.O."/>
            <person name="De Jong A."/>
            <person name="Holsappel S."/>
            <person name="Eijlander R.T."/>
            <person name="Kuipers O.P."/>
        </authorList>
    </citation>
    <scope>NUCLEOTIDE SEQUENCE [LARGE SCALE GENOMIC DNA]</scope>
    <source>
        <strain evidence="5 6">B4135</strain>
    </source>
</reference>
<name>A0A150LV60_9BACI</name>
<keyword evidence="2" id="KW-0547">Nucleotide-binding</keyword>
<dbReference type="InterPro" id="IPR027417">
    <property type="entry name" value="P-loop_NTPase"/>
</dbReference>
<accession>A0A150LV60</accession>
<dbReference type="STRING" id="301148.B4135_2646"/>
<sequence>MLPDPLVPALRFHRVNYSASGVPILKNITGIFPKGKITAVVGPSGAGKSTLFRLCNGLRPPDSGEIYVNEKPIADYDPPELRRKVGIAMQNAPMVDGTVMDNLELPKKLQGKRLSEREAFQWMDLVGLESRFLHHPAKELSGGQRQKVSIARTLVNRPEILLLDEITSSLDPVSTQDIEELILRINGEFGTTILWITHALEQAIRIGNYTWVLMDGELAASGEISLLRSPADERIKRFVKGEED</sequence>
<dbReference type="GO" id="GO:0016020">
    <property type="term" value="C:membrane"/>
    <property type="evidence" value="ECO:0007669"/>
    <property type="project" value="InterPro"/>
</dbReference>
<evidence type="ECO:0000256" key="3">
    <source>
        <dbReference type="ARBA" id="ARBA00022840"/>
    </source>
</evidence>
<dbReference type="PANTHER" id="PTHR43423">
    <property type="entry name" value="ABC TRANSPORTER I FAMILY MEMBER 17"/>
    <property type="match status" value="1"/>
</dbReference>
<dbReference type="Proteomes" id="UP000075683">
    <property type="component" value="Unassembled WGS sequence"/>
</dbReference>
<evidence type="ECO:0000256" key="1">
    <source>
        <dbReference type="ARBA" id="ARBA00022448"/>
    </source>
</evidence>
<dbReference type="PATRIC" id="fig|301148.3.peg.4270"/>
<organism evidence="5 6">
    <name type="scientific">Caldibacillus debilis</name>
    <dbReference type="NCBI Taxonomy" id="301148"/>
    <lineage>
        <taxon>Bacteria</taxon>
        <taxon>Bacillati</taxon>
        <taxon>Bacillota</taxon>
        <taxon>Bacilli</taxon>
        <taxon>Bacillales</taxon>
        <taxon>Bacillaceae</taxon>
        <taxon>Caldibacillus</taxon>
    </lineage>
</organism>
<keyword evidence="1" id="KW-0813">Transport</keyword>
<dbReference type="SMART" id="SM00382">
    <property type="entry name" value="AAA"/>
    <property type="match status" value="1"/>
</dbReference>
<dbReference type="GO" id="GO:0035435">
    <property type="term" value="P:phosphate ion transmembrane transport"/>
    <property type="evidence" value="ECO:0007669"/>
    <property type="project" value="InterPro"/>
</dbReference>
<dbReference type="GO" id="GO:0005315">
    <property type="term" value="F:phosphate transmembrane transporter activity"/>
    <property type="evidence" value="ECO:0007669"/>
    <property type="project" value="InterPro"/>
</dbReference>
<dbReference type="Gene3D" id="3.40.50.300">
    <property type="entry name" value="P-loop containing nucleotide triphosphate hydrolases"/>
    <property type="match status" value="1"/>
</dbReference>